<dbReference type="EMBL" id="JBHULH010000004">
    <property type="protein sequence ID" value="MFD2567586.1"/>
    <property type="molecule type" value="Genomic_DNA"/>
</dbReference>
<dbReference type="PANTHER" id="PTHR31793">
    <property type="entry name" value="4-HYDROXYBENZOYL-COA THIOESTERASE FAMILY MEMBER"/>
    <property type="match status" value="1"/>
</dbReference>
<dbReference type="SUPFAM" id="SSF54637">
    <property type="entry name" value="Thioesterase/thiol ester dehydrase-isomerase"/>
    <property type="match status" value="1"/>
</dbReference>
<dbReference type="RefSeq" id="WP_379666296.1">
    <property type="nucleotide sequence ID" value="NZ_JBHULH010000004.1"/>
</dbReference>
<reference evidence="5" key="1">
    <citation type="journal article" date="2019" name="Int. J. Syst. Evol. Microbiol.">
        <title>The Global Catalogue of Microorganisms (GCM) 10K type strain sequencing project: providing services to taxonomists for standard genome sequencing and annotation.</title>
        <authorList>
            <consortium name="The Broad Institute Genomics Platform"/>
            <consortium name="The Broad Institute Genome Sequencing Center for Infectious Disease"/>
            <person name="Wu L."/>
            <person name="Ma J."/>
        </authorList>
    </citation>
    <scope>NUCLEOTIDE SEQUENCE [LARGE SCALE GENOMIC DNA]</scope>
    <source>
        <strain evidence="5">KCTC 52127</strain>
    </source>
</reference>
<dbReference type="InterPro" id="IPR029069">
    <property type="entry name" value="HotDog_dom_sf"/>
</dbReference>
<dbReference type="GO" id="GO:0016787">
    <property type="term" value="F:hydrolase activity"/>
    <property type="evidence" value="ECO:0007669"/>
    <property type="project" value="UniProtKB-KW"/>
</dbReference>
<organism evidence="4 5">
    <name type="scientific">Pseudotenacibaculum haliotis</name>
    <dbReference type="NCBI Taxonomy" id="1862138"/>
    <lineage>
        <taxon>Bacteria</taxon>
        <taxon>Pseudomonadati</taxon>
        <taxon>Bacteroidota</taxon>
        <taxon>Flavobacteriia</taxon>
        <taxon>Flavobacteriales</taxon>
        <taxon>Flavobacteriaceae</taxon>
        <taxon>Pseudotenacibaculum</taxon>
    </lineage>
</organism>
<dbReference type="EC" id="3.1.2.-" evidence="4"/>
<protein>
    <submittedName>
        <fullName evidence="4">Acyl-CoA thioesterase</fullName>
        <ecNumber evidence="4">3.1.2.-</ecNumber>
    </submittedName>
</protein>
<gene>
    <name evidence="4" type="ORF">ACFSRZ_09400</name>
</gene>
<accession>A0ABW5LTK6</accession>
<keyword evidence="5" id="KW-1185">Reference proteome</keyword>
<dbReference type="CDD" id="cd00586">
    <property type="entry name" value="4HBT"/>
    <property type="match status" value="1"/>
</dbReference>
<evidence type="ECO:0000259" key="3">
    <source>
        <dbReference type="Pfam" id="PF01643"/>
    </source>
</evidence>
<sequence>MTPFEIQIVVSEDHIDELQHVNNVVYLQWVQDIANKHWNLLKEGYDTSDYVWVVLKHEISYHGQAILGDTITIRTWVGETAGIKSVRHVEFYKGEKMVVKAKTDWCLVDSKTLRPKRITGEILRVLELN</sequence>
<dbReference type="InterPro" id="IPR050563">
    <property type="entry name" value="4-hydroxybenzoyl-CoA_TE"/>
</dbReference>
<evidence type="ECO:0000256" key="1">
    <source>
        <dbReference type="ARBA" id="ARBA00005953"/>
    </source>
</evidence>
<evidence type="ECO:0000256" key="2">
    <source>
        <dbReference type="ARBA" id="ARBA00022801"/>
    </source>
</evidence>
<comment type="caution">
    <text evidence="4">The sequence shown here is derived from an EMBL/GenBank/DDBJ whole genome shotgun (WGS) entry which is preliminary data.</text>
</comment>
<dbReference type="Gene3D" id="3.10.129.10">
    <property type="entry name" value="Hotdog Thioesterase"/>
    <property type="match status" value="1"/>
</dbReference>
<dbReference type="InterPro" id="IPR002864">
    <property type="entry name" value="Acyl-ACP_thioesterase_NHD"/>
</dbReference>
<evidence type="ECO:0000313" key="4">
    <source>
        <dbReference type="EMBL" id="MFD2567586.1"/>
    </source>
</evidence>
<dbReference type="Proteomes" id="UP001597508">
    <property type="component" value="Unassembled WGS sequence"/>
</dbReference>
<name>A0ABW5LTK6_9FLAO</name>
<keyword evidence="2 4" id="KW-0378">Hydrolase</keyword>
<proteinExistence type="inferred from homology"/>
<comment type="similarity">
    <text evidence="1">Belongs to the 4-hydroxybenzoyl-CoA thioesterase family.</text>
</comment>
<dbReference type="Pfam" id="PF01643">
    <property type="entry name" value="Acyl-ACP_TE"/>
    <property type="match status" value="1"/>
</dbReference>
<dbReference type="PANTHER" id="PTHR31793:SF27">
    <property type="entry name" value="NOVEL THIOESTERASE SUPERFAMILY DOMAIN AND SAPOSIN A-TYPE DOMAIN CONTAINING PROTEIN (0610012H03RIK)"/>
    <property type="match status" value="1"/>
</dbReference>
<evidence type="ECO:0000313" key="5">
    <source>
        <dbReference type="Proteomes" id="UP001597508"/>
    </source>
</evidence>
<feature type="domain" description="Acyl-ACP thioesterase N-terminal hotdog" evidence="3">
    <location>
        <begin position="14"/>
        <end position="124"/>
    </location>
</feature>